<dbReference type="Proteomes" id="UP001321760">
    <property type="component" value="Unassembled WGS sequence"/>
</dbReference>
<dbReference type="PANTHER" id="PTHR16515:SF49">
    <property type="entry name" value="GASTRULA ZINC FINGER PROTEIN XLCGF49.1-LIKE-RELATED"/>
    <property type="match status" value="1"/>
</dbReference>
<protein>
    <submittedName>
        <fullName evidence="10">Zinc finger and BTB domain-protein 48</fullName>
    </submittedName>
</protein>
<reference evidence="10" key="1">
    <citation type="journal article" date="2023" name="Mol. Phylogenet. Evol.">
        <title>Genome-scale phylogeny and comparative genomics of the fungal order Sordariales.</title>
        <authorList>
            <person name="Hensen N."/>
            <person name="Bonometti L."/>
            <person name="Westerberg I."/>
            <person name="Brannstrom I.O."/>
            <person name="Guillou S."/>
            <person name="Cros-Aarteil S."/>
            <person name="Calhoun S."/>
            <person name="Haridas S."/>
            <person name="Kuo A."/>
            <person name="Mondo S."/>
            <person name="Pangilinan J."/>
            <person name="Riley R."/>
            <person name="LaButti K."/>
            <person name="Andreopoulos B."/>
            <person name="Lipzen A."/>
            <person name="Chen C."/>
            <person name="Yan M."/>
            <person name="Daum C."/>
            <person name="Ng V."/>
            <person name="Clum A."/>
            <person name="Steindorff A."/>
            <person name="Ohm R.A."/>
            <person name="Martin F."/>
            <person name="Silar P."/>
            <person name="Natvig D.O."/>
            <person name="Lalanne C."/>
            <person name="Gautier V."/>
            <person name="Ament-Velasquez S.L."/>
            <person name="Kruys A."/>
            <person name="Hutchinson M.I."/>
            <person name="Powell A.J."/>
            <person name="Barry K."/>
            <person name="Miller A.N."/>
            <person name="Grigoriev I.V."/>
            <person name="Debuchy R."/>
            <person name="Gladieux P."/>
            <person name="Hiltunen Thoren M."/>
            <person name="Johannesson H."/>
        </authorList>
    </citation>
    <scope>NUCLEOTIDE SEQUENCE</scope>
    <source>
        <strain evidence="10">PSN243</strain>
    </source>
</reference>
<evidence type="ECO:0000256" key="5">
    <source>
        <dbReference type="ARBA" id="ARBA00022833"/>
    </source>
</evidence>
<sequence length="640" mass="70860">MAIPIHAQPRYGGRDFDHAPLPSISSRDESFGRPFGGRISFNDNLSPSAASNPMAIRGSDNNIAPPPLPPPTLVPIAGPVDPNIQHHNKDRQRDLNASLGDSLGLSFERRDLSFKRGFDEGYQSFDSVRSSGFSPSFGAGSMGHFLQQDNKSIDKSMLNKLNRPAGRRSLLSASHNDAQHTRPNHTQITTLSLPHRTKQQPFLDTALTRSPGPISAVSPFSHASPSAMDYRSPIGTDGGDFERSPVPRTRRTNSGSVPDDVTVSSYETRDDETDFPMETSRMRTLHIEDQWRERERERERERDRELEYCQAGQKRRASSPPNDEIPLASDGLRRREGGAMSRGSPTPRLTVIPQGGSISSISSVSRSGSYASNLTASSITSMGSFGRRSPNGLSPGGLSPTDPSSPYATPLSAATSPRSALSRSIAMQSSHQRTLSEQAMMGQPGRPLASPRKLAEIPKNPSSLIAAKMKGPYMCECCPKKPKKFDTEEELKTHEAEKQYECSFCGNRFKNKNEAERHQNSLHVRRHSWSCSALTGYERAFHDSTTKPGEADTCGYCGDEFPRSGRNPAGAFITEQDWEERIRHLQDVHKFRECNSSKKFYRADHFRQHLKHSHAGTSGKWTNMLENACMMEEDPPVPAR</sequence>
<feature type="compositionally biased region" description="Basic and acidic residues" evidence="8">
    <location>
        <begin position="285"/>
        <end position="307"/>
    </location>
</feature>
<keyword evidence="5" id="KW-0862">Zinc</keyword>
<keyword evidence="4 7" id="KW-0863">Zinc-finger</keyword>
<evidence type="ECO:0000256" key="6">
    <source>
        <dbReference type="ARBA" id="ARBA00023242"/>
    </source>
</evidence>
<feature type="compositionally biased region" description="Polar residues" evidence="8">
    <location>
        <begin position="252"/>
        <end position="266"/>
    </location>
</feature>
<evidence type="ECO:0000256" key="2">
    <source>
        <dbReference type="ARBA" id="ARBA00022723"/>
    </source>
</evidence>
<feature type="compositionally biased region" description="Polar residues" evidence="8">
    <location>
        <begin position="41"/>
        <end position="51"/>
    </location>
</feature>
<dbReference type="InterPro" id="IPR050331">
    <property type="entry name" value="Zinc_finger"/>
</dbReference>
<keyword evidence="3" id="KW-0677">Repeat</keyword>
<dbReference type="InterPro" id="IPR057026">
    <property type="entry name" value="Znf-C2H2_ascomycetes"/>
</dbReference>
<dbReference type="PROSITE" id="PS00028">
    <property type="entry name" value="ZINC_FINGER_C2H2_1"/>
    <property type="match status" value="1"/>
</dbReference>
<proteinExistence type="predicted"/>
<feature type="region of interest" description="Disordered" evidence="8">
    <location>
        <begin position="213"/>
        <end position="368"/>
    </location>
</feature>
<evidence type="ECO:0000256" key="1">
    <source>
        <dbReference type="ARBA" id="ARBA00004123"/>
    </source>
</evidence>
<evidence type="ECO:0000313" key="11">
    <source>
        <dbReference type="Proteomes" id="UP001321760"/>
    </source>
</evidence>
<evidence type="ECO:0000256" key="4">
    <source>
        <dbReference type="ARBA" id="ARBA00022771"/>
    </source>
</evidence>
<dbReference type="EMBL" id="MU865961">
    <property type="protein sequence ID" value="KAK4445934.1"/>
    <property type="molecule type" value="Genomic_DNA"/>
</dbReference>
<dbReference type="GO" id="GO:0005634">
    <property type="term" value="C:nucleus"/>
    <property type="evidence" value="ECO:0007669"/>
    <property type="project" value="UniProtKB-SubCell"/>
</dbReference>
<keyword evidence="11" id="KW-1185">Reference proteome</keyword>
<feature type="region of interest" description="Disordered" evidence="8">
    <location>
        <begin position="1"/>
        <end position="70"/>
    </location>
</feature>
<name>A0AAV9GCT9_9PEZI</name>
<dbReference type="PROSITE" id="PS50157">
    <property type="entry name" value="ZINC_FINGER_C2H2_2"/>
    <property type="match status" value="1"/>
</dbReference>
<dbReference type="SUPFAM" id="SSF57667">
    <property type="entry name" value="beta-beta-alpha zinc fingers"/>
    <property type="match status" value="1"/>
</dbReference>
<evidence type="ECO:0000256" key="8">
    <source>
        <dbReference type="SAM" id="MobiDB-lite"/>
    </source>
</evidence>
<evidence type="ECO:0000259" key="9">
    <source>
        <dbReference type="PROSITE" id="PS50157"/>
    </source>
</evidence>
<dbReference type="PANTHER" id="PTHR16515">
    <property type="entry name" value="PR DOMAIN ZINC FINGER PROTEIN"/>
    <property type="match status" value="1"/>
</dbReference>
<reference evidence="10" key="2">
    <citation type="submission" date="2023-05" db="EMBL/GenBank/DDBJ databases">
        <authorList>
            <consortium name="Lawrence Berkeley National Laboratory"/>
            <person name="Steindorff A."/>
            <person name="Hensen N."/>
            <person name="Bonometti L."/>
            <person name="Westerberg I."/>
            <person name="Brannstrom I.O."/>
            <person name="Guillou S."/>
            <person name="Cros-Aarteil S."/>
            <person name="Calhoun S."/>
            <person name="Haridas S."/>
            <person name="Kuo A."/>
            <person name="Mondo S."/>
            <person name="Pangilinan J."/>
            <person name="Riley R."/>
            <person name="Labutti K."/>
            <person name="Andreopoulos B."/>
            <person name="Lipzen A."/>
            <person name="Chen C."/>
            <person name="Yanf M."/>
            <person name="Daum C."/>
            <person name="Ng V."/>
            <person name="Clum A."/>
            <person name="Ohm R."/>
            <person name="Martin F."/>
            <person name="Silar P."/>
            <person name="Natvig D."/>
            <person name="Lalanne C."/>
            <person name="Gautier V."/>
            <person name="Ament-Velasquez S.L."/>
            <person name="Kruys A."/>
            <person name="Hutchinson M.I."/>
            <person name="Powell A.J."/>
            <person name="Barry K."/>
            <person name="Miller A.N."/>
            <person name="Grigoriev I.V."/>
            <person name="Debuchy R."/>
            <person name="Gladieux P."/>
            <person name="Thoren M.H."/>
            <person name="Johannesson H."/>
        </authorList>
    </citation>
    <scope>NUCLEOTIDE SEQUENCE</scope>
    <source>
        <strain evidence="10">PSN243</strain>
    </source>
</reference>
<dbReference type="Gene3D" id="3.30.160.60">
    <property type="entry name" value="Classic Zinc Finger"/>
    <property type="match status" value="1"/>
</dbReference>
<accession>A0AAV9GCT9</accession>
<evidence type="ECO:0000256" key="3">
    <source>
        <dbReference type="ARBA" id="ARBA00022737"/>
    </source>
</evidence>
<dbReference type="InterPro" id="IPR036236">
    <property type="entry name" value="Znf_C2H2_sf"/>
</dbReference>
<keyword evidence="2" id="KW-0479">Metal-binding</keyword>
<feature type="region of interest" description="Disordered" evidence="8">
    <location>
        <begin position="380"/>
        <end position="454"/>
    </location>
</feature>
<evidence type="ECO:0000256" key="7">
    <source>
        <dbReference type="PROSITE-ProRule" id="PRU00042"/>
    </source>
</evidence>
<feature type="compositionally biased region" description="Polar residues" evidence="8">
    <location>
        <begin position="401"/>
        <end position="437"/>
    </location>
</feature>
<evidence type="ECO:0000313" key="10">
    <source>
        <dbReference type="EMBL" id="KAK4445934.1"/>
    </source>
</evidence>
<organism evidence="10 11">
    <name type="scientific">Podospora aff. communis PSN243</name>
    <dbReference type="NCBI Taxonomy" id="3040156"/>
    <lineage>
        <taxon>Eukaryota</taxon>
        <taxon>Fungi</taxon>
        <taxon>Dikarya</taxon>
        <taxon>Ascomycota</taxon>
        <taxon>Pezizomycotina</taxon>
        <taxon>Sordariomycetes</taxon>
        <taxon>Sordariomycetidae</taxon>
        <taxon>Sordariales</taxon>
        <taxon>Podosporaceae</taxon>
        <taxon>Podospora</taxon>
    </lineage>
</organism>
<keyword evidence="6" id="KW-0539">Nucleus</keyword>
<dbReference type="SMART" id="SM00355">
    <property type="entry name" value="ZnF_C2H2"/>
    <property type="match status" value="3"/>
</dbReference>
<dbReference type="InterPro" id="IPR013087">
    <property type="entry name" value="Znf_C2H2_type"/>
</dbReference>
<dbReference type="AlphaFoldDB" id="A0AAV9GCT9"/>
<gene>
    <name evidence="10" type="ORF">QBC34DRAFT_154455</name>
</gene>
<dbReference type="Pfam" id="PF24537">
    <property type="entry name" value="zf-C2H2_fungi"/>
    <property type="match status" value="1"/>
</dbReference>
<dbReference type="GO" id="GO:0008270">
    <property type="term" value="F:zinc ion binding"/>
    <property type="evidence" value="ECO:0007669"/>
    <property type="project" value="UniProtKB-KW"/>
</dbReference>
<comment type="subcellular location">
    <subcellularLocation>
        <location evidence="1">Nucleus</location>
    </subcellularLocation>
</comment>
<feature type="compositionally biased region" description="Low complexity" evidence="8">
    <location>
        <begin position="355"/>
        <end position="368"/>
    </location>
</feature>
<feature type="domain" description="C2H2-type" evidence="9">
    <location>
        <begin position="500"/>
        <end position="528"/>
    </location>
</feature>
<comment type="caution">
    <text evidence="10">The sequence shown here is derived from an EMBL/GenBank/DDBJ whole genome shotgun (WGS) entry which is preliminary data.</text>
</comment>